<dbReference type="Gene3D" id="1.25.40.540">
    <property type="entry name" value="TAP42-like family"/>
    <property type="match status" value="1"/>
</dbReference>
<dbReference type="OrthoDB" id="10261753at2759"/>
<dbReference type="PANTHER" id="PTHR10933:SF9">
    <property type="entry name" value="IMMUNOGLOBULIN-BINDING PROTEIN 1"/>
    <property type="match status" value="1"/>
</dbReference>
<evidence type="ECO:0000256" key="1">
    <source>
        <dbReference type="SAM" id="MobiDB-lite"/>
    </source>
</evidence>
<name>S9TZD4_9TRYP</name>
<dbReference type="Proteomes" id="UP000015354">
    <property type="component" value="Unassembled WGS sequence"/>
</dbReference>
<organism evidence="2 3">
    <name type="scientific">Strigomonas culicis</name>
    <dbReference type="NCBI Taxonomy" id="28005"/>
    <lineage>
        <taxon>Eukaryota</taxon>
        <taxon>Discoba</taxon>
        <taxon>Euglenozoa</taxon>
        <taxon>Kinetoplastea</taxon>
        <taxon>Metakinetoplastina</taxon>
        <taxon>Trypanosomatida</taxon>
        <taxon>Trypanosomatidae</taxon>
        <taxon>Strigomonadinae</taxon>
        <taxon>Strigomonas</taxon>
    </lineage>
</organism>
<protein>
    <recommendedName>
        <fullName evidence="4">TAP42-like family protein</fullName>
    </recommendedName>
</protein>
<gene>
    <name evidence="2" type="ORF">STCU_08384</name>
</gene>
<dbReference type="GO" id="GO:0009966">
    <property type="term" value="P:regulation of signal transduction"/>
    <property type="evidence" value="ECO:0007669"/>
    <property type="project" value="InterPro"/>
</dbReference>
<feature type="compositionally biased region" description="Low complexity" evidence="1">
    <location>
        <begin position="391"/>
        <end position="400"/>
    </location>
</feature>
<dbReference type="InterPro" id="IPR038511">
    <property type="entry name" value="TAP42/TAP46-like_sf"/>
</dbReference>
<dbReference type="InterPro" id="IPR007304">
    <property type="entry name" value="TAP46-like"/>
</dbReference>
<dbReference type="EMBL" id="ATMH01008384">
    <property type="protein sequence ID" value="EPY22013.1"/>
    <property type="molecule type" value="Genomic_DNA"/>
</dbReference>
<keyword evidence="3" id="KW-1185">Reference proteome</keyword>
<feature type="region of interest" description="Disordered" evidence="1">
    <location>
        <begin position="391"/>
        <end position="443"/>
    </location>
</feature>
<evidence type="ECO:0000313" key="2">
    <source>
        <dbReference type="EMBL" id="EPY22013.1"/>
    </source>
</evidence>
<accession>S9TZD4</accession>
<feature type="compositionally biased region" description="Basic and acidic residues" evidence="1">
    <location>
        <begin position="404"/>
        <end position="431"/>
    </location>
</feature>
<evidence type="ECO:0008006" key="4">
    <source>
        <dbReference type="Google" id="ProtNLM"/>
    </source>
</evidence>
<dbReference type="GO" id="GO:0035303">
    <property type="term" value="P:regulation of dephosphorylation"/>
    <property type="evidence" value="ECO:0007669"/>
    <property type="project" value="TreeGrafter"/>
</dbReference>
<reference evidence="2 3" key="1">
    <citation type="journal article" date="2013" name="PLoS ONE">
        <title>Predicting the Proteins of Angomonas deanei, Strigomonas culicis and Their Respective Endosymbionts Reveals New Aspects of the Trypanosomatidae Family.</title>
        <authorList>
            <person name="Motta M.C."/>
            <person name="Martins A.C."/>
            <person name="de Souza S.S."/>
            <person name="Catta-Preta C.M."/>
            <person name="Silva R."/>
            <person name="Klein C.C."/>
            <person name="de Almeida L.G."/>
            <person name="de Lima Cunha O."/>
            <person name="Ciapina L.P."/>
            <person name="Brocchi M."/>
            <person name="Colabardini A.C."/>
            <person name="de Araujo Lima B."/>
            <person name="Machado C.R."/>
            <person name="de Almeida Soares C.M."/>
            <person name="Probst C.M."/>
            <person name="de Menezes C.B."/>
            <person name="Thompson C.E."/>
            <person name="Bartholomeu D.C."/>
            <person name="Gradia D.F."/>
            <person name="Pavoni D.P."/>
            <person name="Grisard E.C."/>
            <person name="Fantinatti-Garboggini F."/>
            <person name="Marchini F.K."/>
            <person name="Rodrigues-Luiz G.F."/>
            <person name="Wagner G."/>
            <person name="Goldman G.H."/>
            <person name="Fietto J.L."/>
            <person name="Elias M.C."/>
            <person name="Goldman M.H."/>
            <person name="Sagot M.F."/>
            <person name="Pereira M."/>
            <person name="Stoco P.H."/>
            <person name="de Mendonca-Neto R.P."/>
            <person name="Teixeira S.M."/>
            <person name="Maciel T.E."/>
            <person name="de Oliveira Mendes T.A."/>
            <person name="Urmenyi T.P."/>
            <person name="de Souza W."/>
            <person name="Schenkman S."/>
            <person name="de Vasconcelos A.T."/>
        </authorList>
    </citation>
    <scope>NUCLEOTIDE SEQUENCE [LARGE SCALE GENOMIC DNA]</scope>
</reference>
<dbReference type="Pfam" id="PF04177">
    <property type="entry name" value="TAP42"/>
    <property type="match status" value="1"/>
</dbReference>
<comment type="caution">
    <text evidence="2">The sequence shown here is derived from an EMBL/GenBank/DDBJ whole genome shotgun (WGS) entry which is preliminary data.</text>
</comment>
<sequence>MATALDDGSGTTVKGHFSALTERYYAEVLNSTLASTDRGLLRLVCQLIAECELLWQRVGAAGAFSSNDSLDDYSTTAVEMVWTPYLIGDLYQRLQGPQGGSDPATVAGGAAERFAGERALLSGGGRGSAAGVPELRAYTDSVLSSSAALAALPRQEALARSHAWFRVFFEWMENMELVTEETVERYSVYRAEQRTQRIELQRQTRELRSAWAELEARVQYLHAKRRRMRELLEASGEGLEEAGGEEEEALRERALARLRWSIYDACHQLQLSARELDMLRAIQPEQRATISAQYQQTLDAVRRGELSLGRQTYTVLPGGGMVVGTPQHPQPVDADALARAGGLSSEAMSAIASQQFFRQQVQQELMVDRNPPTMSLQDFAAKESAEVQRQMAEAAAAQQEQAEEDARLGREGVEERQRQKDSAWADWKDAHPAYGITNKGNYS</sequence>
<evidence type="ECO:0000313" key="3">
    <source>
        <dbReference type="Proteomes" id="UP000015354"/>
    </source>
</evidence>
<dbReference type="GO" id="GO:0005829">
    <property type="term" value="C:cytosol"/>
    <property type="evidence" value="ECO:0007669"/>
    <property type="project" value="TreeGrafter"/>
</dbReference>
<dbReference type="AlphaFoldDB" id="S9TZD4"/>
<dbReference type="GO" id="GO:0051721">
    <property type="term" value="F:protein phosphatase 2A binding"/>
    <property type="evidence" value="ECO:0007669"/>
    <property type="project" value="TreeGrafter"/>
</dbReference>
<proteinExistence type="predicted"/>
<dbReference type="PANTHER" id="PTHR10933">
    <property type="entry name" value="IMMUNOGLOBULIN-BINDING PROTEIN 1"/>
    <property type="match status" value="1"/>
</dbReference>